<dbReference type="OrthoDB" id="4463518at2"/>
<evidence type="ECO:0000256" key="2">
    <source>
        <dbReference type="SAM" id="SignalP"/>
    </source>
</evidence>
<evidence type="ECO:0000313" key="4">
    <source>
        <dbReference type="EMBL" id="SFN27502.1"/>
    </source>
</evidence>
<proteinExistence type="predicted"/>
<keyword evidence="2" id="KW-0732">Signal</keyword>
<feature type="chain" id="PRO_5011693627" description="Peptidase S74 domain-containing protein" evidence="2">
    <location>
        <begin position="24"/>
        <end position="493"/>
    </location>
</feature>
<gene>
    <name evidence="4" type="ORF">SAMN05216289_11118</name>
</gene>
<feature type="signal peptide" evidence="2">
    <location>
        <begin position="1"/>
        <end position="23"/>
    </location>
</feature>
<evidence type="ECO:0000256" key="1">
    <source>
        <dbReference type="SAM" id="Coils"/>
    </source>
</evidence>
<reference evidence="4 5" key="1">
    <citation type="submission" date="2016-10" db="EMBL/GenBank/DDBJ databases">
        <authorList>
            <person name="de Groot N.N."/>
        </authorList>
    </citation>
    <scope>NUCLEOTIDE SEQUENCE [LARGE SCALE GENOMIC DNA]</scope>
    <source>
        <strain evidence="4 5">CGMCC 1.7659</strain>
    </source>
</reference>
<dbReference type="RefSeq" id="WP_092407358.1">
    <property type="nucleotide sequence ID" value="NZ_FOVF01000011.1"/>
</dbReference>
<accession>A0A1I4XNY0</accession>
<keyword evidence="5" id="KW-1185">Reference proteome</keyword>
<dbReference type="Proteomes" id="UP000198575">
    <property type="component" value="Unassembled WGS sequence"/>
</dbReference>
<dbReference type="InterPro" id="IPR030392">
    <property type="entry name" value="S74_ICA"/>
</dbReference>
<keyword evidence="1" id="KW-0175">Coiled coil</keyword>
<feature type="coiled-coil region" evidence="1">
    <location>
        <begin position="464"/>
        <end position="491"/>
    </location>
</feature>
<evidence type="ECO:0000313" key="5">
    <source>
        <dbReference type="Proteomes" id="UP000198575"/>
    </source>
</evidence>
<feature type="domain" description="Peptidase S74" evidence="3">
    <location>
        <begin position="384"/>
        <end position="433"/>
    </location>
</feature>
<dbReference type="Pfam" id="PF13884">
    <property type="entry name" value="Peptidase_S74"/>
    <property type="match status" value="1"/>
</dbReference>
<name>A0A1I4XNY0_9GAMM</name>
<organism evidence="4 5">
    <name type="scientific">Dokdonella immobilis</name>
    <dbReference type="NCBI Taxonomy" id="578942"/>
    <lineage>
        <taxon>Bacteria</taxon>
        <taxon>Pseudomonadati</taxon>
        <taxon>Pseudomonadota</taxon>
        <taxon>Gammaproteobacteria</taxon>
        <taxon>Lysobacterales</taxon>
        <taxon>Rhodanobacteraceae</taxon>
        <taxon>Dokdonella</taxon>
    </lineage>
</organism>
<sequence>MRACLLSFSLVVACLFAAVPANADETSSHQWQRPDGAAGATLSVSGPNGTRLFTFAANQAVVVRPSMLGGDGLYHWQLNFAPTVSDSLQALAAKRRAAGDSSAVPGWPAPIPASAGLLAVQAGQFAPVQSEEVNDPPSGDSGEVPNDQVIADDLIVQGSTCSGFDCINNESFGADTLRLKENNLRINFDDTSSTGTFPSNDWRIVANDQANGGSSYLAFEDSTAGRIPFLVEAGAPADALRVADNGDVGFGTAAPVLDLHAVDGDTPGLRLDQDGSIGFSPQIWDVAGNEANFFVRDVTGGSRLPFRIRPGAPTSSIDIAASGEVGFGIASPASAVHIRRAAAFSGSLLLADVPDDSDPLTEDRRLALDSDGNLFVGGTITQLSSRHSKENLVAVAGSTLLSQLRQLNLWTWNYRSSSMADRHMGPVAEDFYRMFGLGKDERSVAPADMAGVALAASQALSAEIEARDRHIAELEARIARLESALERIDGAKN</sequence>
<dbReference type="AlphaFoldDB" id="A0A1I4XNY0"/>
<evidence type="ECO:0000259" key="3">
    <source>
        <dbReference type="Pfam" id="PF13884"/>
    </source>
</evidence>
<dbReference type="STRING" id="578942.SAMN05216289_11118"/>
<dbReference type="EMBL" id="FOVF01000011">
    <property type="protein sequence ID" value="SFN27502.1"/>
    <property type="molecule type" value="Genomic_DNA"/>
</dbReference>
<protein>
    <recommendedName>
        <fullName evidence="3">Peptidase S74 domain-containing protein</fullName>
    </recommendedName>
</protein>